<name>A0A2N7VTL2_9BURK</name>
<keyword evidence="2" id="KW-1185">Reference proteome</keyword>
<comment type="caution">
    <text evidence="1">The sequence shown here is derived from an EMBL/GenBank/DDBJ whole genome shotgun (WGS) entry which is preliminary data.</text>
</comment>
<proteinExistence type="predicted"/>
<dbReference type="OrthoDB" id="7004606at2"/>
<evidence type="ECO:0000313" key="1">
    <source>
        <dbReference type="EMBL" id="PMS20484.1"/>
    </source>
</evidence>
<gene>
    <name evidence="1" type="ORF">C0Z18_11140</name>
</gene>
<evidence type="ECO:0000313" key="2">
    <source>
        <dbReference type="Proteomes" id="UP000235616"/>
    </source>
</evidence>
<protein>
    <recommendedName>
        <fullName evidence="3">Lipoprotein</fullName>
    </recommendedName>
</protein>
<dbReference type="RefSeq" id="WP_102645465.1">
    <property type="nucleotide sequence ID" value="NZ_PNYA01000008.1"/>
</dbReference>
<reference evidence="1 2" key="1">
    <citation type="submission" date="2018-01" db="EMBL/GenBank/DDBJ databases">
        <title>Whole genome analyses suggest that Burkholderia sensu lato contains two further novel genera in the rhizoxinica-symbiotica group Mycetohabitans gen. nov., and Trinickia gen. nov.: implications for the evolution of diazotrophy and nodulation in the Burkholderiaceae.</title>
        <authorList>
            <person name="Estrada-de los Santos P."/>
            <person name="Palmer M."/>
            <person name="Chavez-Ramirez B."/>
            <person name="Beukes C."/>
            <person name="Steenkamp E.T."/>
            <person name="Hirsch A.M."/>
            <person name="Manyaka P."/>
            <person name="Maluk M."/>
            <person name="Lafos M."/>
            <person name="Crook M."/>
            <person name="Gross E."/>
            <person name="Simon M.F."/>
            <person name="Bueno dos Reis Junior F."/>
            <person name="Poole P.S."/>
            <person name="Venter S.N."/>
            <person name="James E.K."/>
        </authorList>
    </citation>
    <scope>NUCLEOTIDE SEQUENCE [LARGE SCALE GENOMIC DNA]</scope>
    <source>
        <strain evidence="1 2">GIMN1.004</strain>
    </source>
</reference>
<accession>A0A2N7VTL2</accession>
<dbReference type="Proteomes" id="UP000235616">
    <property type="component" value="Unassembled WGS sequence"/>
</dbReference>
<dbReference type="EMBL" id="PNYA01000008">
    <property type="protein sequence ID" value="PMS20484.1"/>
    <property type="molecule type" value="Genomic_DNA"/>
</dbReference>
<sequence length="733" mass="79399">MFDRQRRPARGHLALRAAGLSALAGLFISLVSLAGCGEAAVAARAQGVDAPPRIEALKSQELERERQVRLRIPSASAMSLTRTREATLRDSGIGATMLFARDVDFRVTGQLGFVIHSMAATMTPTRAGEPIVFDDPTSVAIDVHRGEVTLDADRLTAVFGQYLFDYAGAPLRDLRVTPAAGELRVAGRMWRGAWVPFALAGQLTLGSPRTLVFHATRVNVAGVEADRLMHAAHVRMADLLTVDTPIARLSGNDIVMRAARLMPPPVLSMTIVGVKVSPEGVTLTLDDGTLKTIEWPARTPARGMLLVGGDVKFMRSMPMNLDLALHPLDEQAPFVFDLYRYRDQLSAGYMTFRPDGALDVFVPSAAAPVAVSPGSASARYNDTFLRAQQHALETARQTWRTVPGNGNEPREMVAGATMTEPRATGEKNAIAPDRLRASWPAPSIATPGTERASHGAPTCAHLSNVDFFVTGGIGFHVRSLDVQMVPKQPGDPVDLDDPNQYEIRIVGGEVLEPWPAMAALFNDYLLDYSPRSLNALSLTAHDGVLDVTGGVKLWNRVPGVWMPLSMTGTIEVLDARHLAYAPNRVSVLGVPQAGLLRALHIPLASLTPLERKGAKLTGDRLVFDQYTVFPPPLLAGRLESAEVTDAGLVLKFAREAGAELAHPPAHAKGSYVWIEGGDVKMFDALAVNARTLIHDDSRETMRFDLYDYRRDVARGRVRMRADGTLDVSLGAER</sequence>
<organism evidence="1 2">
    <name type="scientific">Trinickia dabaoshanensis</name>
    <dbReference type="NCBI Taxonomy" id="564714"/>
    <lineage>
        <taxon>Bacteria</taxon>
        <taxon>Pseudomonadati</taxon>
        <taxon>Pseudomonadota</taxon>
        <taxon>Betaproteobacteria</taxon>
        <taxon>Burkholderiales</taxon>
        <taxon>Burkholderiaceae</taxon>
        <taxon>Trinickia</taxon>
    </lineage>
</organism>
<dbReference type="AlphaFoldDB" id="A0A2N7VTL2"/>
<evidence type="ECO:0008006" key="3">
    <source>
        <dbReference type="Google" id="ProtNLM"/>
    </source>
</evidence>